<dbReference type="EMBL" id="CM026428">
    <property type="protein sequence ID" value="KAG0566328.1"/>
    <property type="molecule type" value="Genomic_DNA"/>
</dbReference>
<gene>
    <name evidence="1" type="ORF">KC19_7G055100</name>
</gene>
<accession>A0A8T0H7Y1</accession>
<reference evidence="1" key="1">
    <citation type="submission" date="2020-06" db="EMBL/GenBank/DDBJ databases">
        <title>WGS assembly of Ceratodon purpureus strain R40.</title>
        <authorList>
            <person name="Carey S.B."/>
            <person name="Jenkins J."/>
            <person name="Shu S."/>
            <person name="Lovell J.T."/>
            <person name="Sreedasyam A."/>
            <person name="Maumus F."/>
            <person name="Tiley G.P."/>
            <person name="Fernandez-Pozo N."/>
            <person name="Barry K."/>
            <person name="Chen C."/>
            <person name="Wang M."/>
            <person name="Lipzen A."/>
            <person name="Daum C."/>
            <person name="Saski C.A."/>
            <person name="Payton A.C."/>
            <person name="Mcbreen J.C."/>
            <person name="Conrad R.E."/>
            <person name="Kollar L.M."/>
            <person name="Olsson S."/>
            <person name="Huttunen S."/>
            <person name="Landis J.B."/>
            <person name="Wickett N.J."/>
            <person name="Johnson M.G."/>
            <person name="Rensing S.A."/>
            <person name="Grimwood J."/>
            <person name="Schmutz J."/>
            <person name="Mcdaniel S.F."/>
        </authorList>
    </citation>
    <scope>NUCLEOTIDE SEQUENCE</scope>
    <source>
        <strain evidence="1">R40</strain>
    </source>
</reference>
<protein>
    <submittedName>
        <fullName evidence="1">Uncharacterized protein</fullName>
    </submittedName>
</protein>
<comment type="caution">
    <text evidence="1">The sequence shown here is derived from an EMBL/GenBank/DDBJ whole genome shotgun (WGS) entry which is preliminary data.</text>
</comment>
<keyword evidence="2" id="KW-1185">Reference proteome</keyword>
<organism evidence="1 2">
    <name type="scientific">Ceratodon purpureus</name>
    <name type="common">Fire moss</name>
    <name type="synonym">Dicranum purpureum</name>
    <dbReference type="NCBI Taxonomy" id="3225"/>
    <lineage>
        <taxon>Eukaryota</taxon>
        <taxon>Viridiplantae</taxon>
        <taxon>Streptophyta</taxon>
        <taxon>Embryophyta</taxon>
        <taxon>Bryophyta</taxon>
        <taxon>Bryophytina</taxon>
        <taxon>Bryopsida</taxon>
        <taxon>Dicranidae</taxon>
        <taxon>Pseudoditrichales</taxon>
        <taxon>Ditrichaceae</taxon>
        <taxon>Ceratodon</taxon>
    </lineage>
</organism>
<evidence type="ECO:0000313" key="2">
    <source>
        <dbReference type="Proteomes" id="UP000822688"/>
    </source>
</evidence>
<proteinExistence type="predicted"/>
<dbReference type="Proteomes" id="UP000822688">
    <property type="component" value="Chromosome 7"/>
</dbReference>
<sequence length="33" mass="4070">MSHLIQRGFYYHQIQTPLWQRNLNEKPLNNEIS</sequence>
<name>A0A8T0H7Y1_CERPU</name>
<evidence type="ECO:0000313" key="1">
    <source>
        <dbReference type="EMBL" id="KAG0566328.1"/>
    </source>
</evidence>
<dbReference type="AlphaFoldDB" id="A0A8T0H7Y1"/>